<reference evidence="2" key="1">
    <citation type="submission" date="2020-06" db="EMBL/GenBank/DDBJ databases">
        <authorList>
            <person name="Li T."/>
            <person name="Hu X."/>
            <person name="Zhang T."/>
            <person name="Song X."/>
            <person name="Zhang H."/>
            <person name="Dai N."/>
            <person name="Sheng W."/>
            <person name="Hou X."/>
            <person name="Wei L."/>
        </authorList>
    </citation>
    <scope>NUCLEOTIDE SEQUENCE</scope>
    <source>
        <strain evidence="2">G02</strain>
        <tissue evidence="2">Leaf</tissue>
    </source>
</reference>
<comment type="caution">
    <text evidence="2">The sequence shown here is derived from an EMBL/GenBank/DDBJ whole genome shotgun (WGS) entry which is preliminary data.</text>
</comment>
<feature type="compositionally biased region" description="Basic and acidic residues" evidence="1">
    <location>
        <begin position="90"/>
        <end position="108"/>
    </location>
</feature>
<accession>A0AAW2VUZ5</accession>
<organism evidence="2">
    <name type="scientific">Sesamum radiatum</name>
    <name type="common">Black benniseed</name>
    <dbReference type="NCBI Taxonomy" id="300843"/>
    <lineage>
        <taxon>Eukaryota</taxon>
        <taxon>Viridiplantae</taxon>
        <taxon>Streptophyta</taxon>
        <taxon>Embryophyta</taxon>
        <taxon>Tracheophyta</taxon>
        <taxon>Spermatophyta</taxon>
        <taxon>Magnoliopsida</taxon>
        <taxon>eudicotyledons</taxon>
        <taxon>Gunneridae</taxon>
        <taxon>Pentapetalae</taxon>
        <taxon>asterids</taxon>
        <taxon>lamiids</taxon>
        <taxon>Lamiales</taxon>
        <taxon>Pedaliaceae</taxon>
        <taxon>Sesamum</taxon>
    </lineage>
</organism>
<protein>
    <submittedName>
        <fullName evidence="2">Uncharacterized protein</fullName>
    </submittedName>
</protein>
<feature type="compositionally biased region" description="Basic and acidic residues" evidence="1">
    <location>
        <begin position="120"/>
        <end position="135"/>
    </location>
</feature>
<evidence type="ECO:0000256" key="1">
    <source>
        <dbReference type="SAM" id="MobiDB-lite"/>
    </source>
</evidence>
<feature type="region of interest" description="Disordered" evidence="1">
    <location>
        <begin position="83"/>
        <end position="142"/>
    </location>
</feature>
<dbReference type="AlphaFoldDB" id="A0AAW2VUZ5"/>
<dbReference type="EMBL" id="JACGWJ010000003">
    <property type="protein sequence ID" value="KAL0431925.1"/>
    <property type="molecule type" value="Genomic_DNA"/>
</dbReference>
<proteinExistence type="predicted"/>
<evidence type="ECO:0000313" key="2">
    <source>
        <dbReference type="EMBL" id="KAL0431925.1"/>
    </source>
</evidence>
<reference evidence="2" key="2">
    <citation type="journal article" date="2024" name="Plant">
        <title>Genomic evolution and insights into agronomic trait innovations of Sesamum species.</title>
        <authorList>
            <person name="Miao H."/>
            <person name="Wang L."/>
            <person name="Qu L."/>
            <person name="Liu H."/>
            <person name="Sun Y."/>
            <person name="Le M."/>
            <person name="Wang Q."/>
            <person name="Wei S."/>
            <person name="Zheng Y."/>
            <person name="Lin W."/>
            <person name="Duan Y."/>
            <person name="Cao H."/>
            <person name="Xiong S."/>
            <person name="Wang X."/>
            <person name="Wei L."/>
            <person name="Li C."/>
            <person name="Ma Q."/>
            <person name="Ju M."/>
            <person name="Zhao R."/>
            <person name="Li G."/>
            <person name="Mu C."/>
            <person name="Tian Q."/>
            <person name="Mei H."/>
            <person name="Zhang T."/>
            <person name="Gao T."/>
            <person name="Zhang H."/>
        </authorList>
    </citation>
    <scope>NUCLEOTIDE SEQUENCE</scope>
    <source>
        <strain evidence="2">G02</strain>
    </source>
</reference>
<dbReference type="PANTHER" id="PTHR33240:SF17">
    <property type="entry name" value="EUKARYOTIC PEPTIDE CHAIN RELEASE FACTOR GTP-BINDING SUBUNIT-LIKE"/>
    <property type="match status" value="1"/>
</dbReference>
<gene>
    <name evidence="2" type="ORF">Sradi_0818500</name>
</gene>
<name>A0AAW2VUZ5_SESRA</name>
<sequence>MGEIALPICIGTAPHKATRMLKFLVVDTPSSYNIIMGRPSLNSFRVVASTFHMKLKFPTYGGFGEEKGDRRLARECHANILKKKKTGSPIEKETQISKKEKEKTEIAHEYTLPPLEQSEQQEKENRRRKAGSDRRAQKRTNG</sequence>
<dbReference type="PANTHER" id="PTHR33240">
    <property type="entry name" value="OS08G0508500 PROTEIN"/>
    <property type="match status" value="1"/>
</dbReference>